<keyword evidence="4" id="KW-1185">Reference proteome</keyword>
<dbReference type="InterPro" id="IPR001119">
    <property type="entry name" value="SLH_dom"/>
</dbReference>
<organism evidence="3 4">
    <name type="scientific">Tepidimicrobium xylanilyticum</name>
    <dbReference type="NCBI Taxonomy" id="1123352"/>
    <lineage>
        <taxon>Bacteria</taxon>
        <taxon>Bacillati</taxon>
        <taxon>Bacillota</taxon>
        <taxon>Tissierellia</taxon>
        <taxon>Tissierellales</taxon>
        <taxon>Tepidimicrobiaceae</taxon>
        <taxon>Tepidimicrobium</taxon>
    </lineage>
</organism>
<accession>A0A1H2RE98</accession>
<dbReference type="RefSeq" id="WP_093750229.1">
    <property type="nucleotide sequence ID" value="NZ_FNNG01000001.1"/>
</dbReference>
<dbReference type="OrthoDB" id="1949930at2"/>
<evidence type="ECO:0000313" key="3">
    <source>
        <dbReference type="EMBL" id="SDW17762.1"/>
    </source>
</evidence>
<proteinExistence type="predicted"/>
<name>A0A1H2RE98_9FIRM</name>
<feature type="domain" description="SLH" evidence="2">
    <location>
        <begin position="118"/>
        <end position="181"/>
    </location>
</feature>
<dbReference type="EMBL" id="FNNG01000001">
    <property type="protein sequence ID" value="SDW17762.1"/>
    <property type="molecule type" value="Genomic_DNA"/>
</dbReference>
<feature type="chain" id="PRO_5011696441" evidence="1">
    <location>
        <begin position="22"/>
        <end position="294"/>
    </location>
</feature>
<dbReference type="AlphaFoldDB" id="A0A1H2RE98"/>
<evidence type="ECO:0000313" key="4">
    <source>
        <dbReference type="Proteomes" id="UP000198828"/>
    </source>
</evidence>
<dbReference type="PROSITE" id="PS51272">
    <property type="entry name" value="SLH"/>
    <property type="match status" value="1"/>
</dbReference>
<evidence type="ECO:0000256" key="1">
    <source>
        <dbReference type="SAM" id="SignalP"/>
    </source>
</evidence>
<protein>
    <submittedName>
        <fullName evidence="3">S-layer homology domain-containing protein</fullName>
    </submittedName>
</protein>
<keyword evidence="1" id="KW-0732">Signal</keyword>
<feature type="signal peptide" evidence="1">
    <location>
        <begin position="1"/>
        <end position="21"/>
    </location>
</feature>
<dbReference type="Proteomes" id="UP000198828">
    <property type="component" value="Unassembled WGS sequence"/>
</dbReference>
<gene>
    <name evidence="3" type="ORF">SAMN05660923_00356</name>
</gene>
<dbReference type="Pfam" id="PF00395">
    <property type="entry name" value="SLH"/>
    <property type="match status" value="1"/>
</dbReference>
<evidence type="ECO:0000259" key="2">
    <source>
        <dbReference type="PROSITE" id="PS51272"/>
    </source>
</evidence>
<sequence>MKKKVLIFLVLILIFASPIYAAASLEEKLGNHWSKNEIERDFLLYYFPYLAKDNFNRLNLKEAFYEDEFLLSFSSLLKEKGYTRMEIGWKEKLTRIDMVKLLAEKLLEIGAIELNQEPVPFKDLEGVPIEKKETLQALYHAGLINGQSNFKFNPYAHATQGEVIILLQRVDKLLDEVNKTENAEEDEIINIPFTLSGIVQSYSGVEGINSKIGEDKVYVTITKEFPTTGYSMGVDKILKEKDEYKIYLNITPPSKDSEQLMVITFKTITIEINKQDLGLPPYKFVWVFLCKFCG</sequence>
<reference evidence="3 4" key="1">
    <citation type="submission" date="2016-10" db="EMBL/GenBank/DDBJ databases">
        <authorList>
            <person name="de Groot N.N."/>
        </authorList>
    </citation>
    <scope>NUCLEOTIDE SEQUENCE [LARGE SCALE GENOMIC DNA]</scope>
    <source>
        <strain evidence="3 4">DSM 23310</strain>
    </source>
</reference>